<evidence type="ECO:0000256" key="3">
    <source>
        <dbReference type="ARBA" id="ARBA00023136"/>
    </source>
</evidence>
<comment type="subcellular location">
    <subcellularLocation>
        <location evidence="1">Membrane</location>
    </subcellularLocation>
</comment>
<evidence type="ECO:0000256" key="7">
    <source>
        <dbReference type="RuleBase" id="RU004375"/>
    </source>
</evidence>
<organism evidence="11 12">
    <name type="scientific">Caenorhabditis angaria</name>
    <dbReference type="NCBI Taxonomy" id="860376"/>
    <lineage>
        <taxon>Eukaryota</taxon>
        <taxon>Metazoa</taxon>
        <taxon>Ecdysozoa</taxon>
        <taxon>Nematoda</taxon>
        <taxon>Chromadorea</taxon>
        <taxon>Rhabditida</taxon>
        <taxon>Rhabditina</taxon>
        <taxon>Rhabditomorpha</taxon>
        <taxon>Rhabditoidea</taxon>
        <taxon>Rhabditidae</taxon>
        <taxon>Peloderinae</taxon>
        <taxon>Caenorhabditis</taxon>
    </lineage>
</organism>
<dbReference type="PROSITE" id="PS51551">
    <property type="entry name" value="EPHRIN_RBD_2"/>
    <property type="match status" value="1"/>
</dbReference>
<dbReference type="PRINTS" id="PR01347">
    <property type="entry name" value="EPHRIN"/>
</dbReference>
<keyword evidence="4 6" id="KW-1015">Disulfide bond</keyword>
<dbReference type="Proteomes" id="UP001152747">
    <property type="component" value="Unassembled WGS sequence"/>
</dbReference>
<dbReference type="EMBL" id="CANHGI010000004">
    <property type="protein sequence ID" value="CAI5449355.1"/>
    <property type="molecule type" value="Genomic_DNA"/>
</dbReference>
<keyword evidence="5" id="KW-0325">Glycoprotein</keyword>
<comment type="caution">
    <text evidence="11">The sequence shown here is derived from an EMBL/GenBank/DDBJ whole genome shotgun (WGS) entry which is preliminary data.</text>
</comment>
<accession>A0A9P1IQ77</accession>
<dbReference type="GO" id="GO:0048013">
    <property type="term" value="P:ephrin receptor signaling pathway"/>
    <property type="evidence" value="ECO:0007669"/>
    <property type="project" value="TreeGrafter"/>
</dbReference>
<evidence type="ECO:0000256" key="6">
    <source>
        <dbReference type="PROSITE-ProRule" id="PRU00884"/>
    </source>
</evidence>
<comment type="caution">
    <text evidence="6">Lacks conserved residue(s) required for the propagation of feature annotation.</text>
</comment>
<dbReference type="GO" id="GO:0007411">
    <property type="term" value="P:axon guidance"/>
    <property type="evidence" value="ECO:0007669"/>
    <property type="project" value="TreeGrafter"/>
</dbReference>
<evidence type="ECO:0000313" key="12">
    <source>
        <dbReference type="Proteomes" id="UP001152747"/>
    </source>
</evidence>
<gene>
    <name evidence="11" type="ORF">CAMP_LOCUS11992</name>
</gene>
<keyword evidence="12" id="KW-1185">Reference proteome</keyword>
<evidence type="ECO:0000259" key="10">
    <source>
        <dbReference type="PROSITE" id="PS51551"/>
    </source>
</evidence>
<keyword evidence="3 7" id="KW-0472">Membrane</keyword>
<comment type="similarity">
    <text evidence="6 7">Belongs to the ephrin family.</text>
</comment>
<dbReference type="InterPro" id="IPR008972">
    <property type="entry name" value="Cupredoxin"/>
</dbReference>
<dbReference type="Pfam" id="PF00812">
    <property type="entry name" value="Ephrin"/>
    <property type="match status" value="1"/>
</dbReference>
<dbReference type="GO" id="GO:0005886">
    <property type="term" value="C:plasma membrane"/>
    <property type="evidence" value="ECO:0007669"/>
    <property type="project" value="TreeGrafter"/>
</dbReference>
<proteinExistence type="inferred from homology"/>
<dbReference type="PANTHER" id="PTHR11304">
    <property type="entry name" value="EPHRIN"/>
    <property type="match status" value="1"/>
</dbReference>
<evidence type="ECO:0000313" key="11">
    <source>
        <dbReference type="EMBL" id="CAI5449355.1"/>
    </source>
</evidence>
<reference evidence="11" key="1">
    <citation type="submission" date="2022-11" db="EMBL/GenBank/DDBJ databases">
        <authorList>
            <person name="Kikuchi T."/>
        </authorList>
    </citation>
    <scope>NUCLEOTIDE SEQUENCE</scope>
    <source>
        <strain evidence="11">PS1010</strain>
    </source>
</reference>
<feature type="domain" description="Ephrin RBD" evidence="10">
    <location>
        <begin position="22"/>
        <end position="174"/>
    </location>
</feature>
<feature type="region of interest" description="Disordered" evidence="8">
    <location>
        <begin position="179"/>
        <end position="229"/>
    </location>
</feature>
<keyword evidence="2 9" id="KW-0732">Signal</keyword>
<dbReference type="Gene3D" id="2.60.40.420">
    <property type="entry name" value="Cupredoxins - blue copper proteins"/>
    <property type="match status" value="1"/>
</dbReference>
<protein>
    <recommendedName>
        <fullName evidence="10">Ephrin RBD domain-containing protein</fullName>
    </recommendedName>
</protein>
<evidence type="ECO:0000256" key="1">
    <source>
        <dbReference type="ARBA" id="ARBA00004370"/>
    </source>
</evidence>
<dbReference type="GO" id="GO:0046875">
    <property type="term" value="F:ephrin receptor binding"/>
    <property type="evidence" value="ECO:0007669"/>
    <property type="project" value="TreeGrafter"/>
</dbReference>
<dbReference type="PANTHER" id="PTHR11304:SF44">
    <property type="entry name" value="EPHRIN-4"/>
    <property type="match status" value="1"/>
</dbReference>
<sequence length="321" mass="36555">MPLRISLSIFIISTFLFGFSNCVEHIFHWNSSNVEFRHGRVNAEIDVRIGDTLRFVCPENSEDQKSPNNEYLKVYEVGELAFGECQVETLSREVLRCGMENNVEKILRSRGGDGFPVKNSKLSIRDITPVPNGREFSVGQTYYYITTSSGKIEGIDRKYSGLCETENMRLAIRILPSLPVSSTTTSNPRRQDYTKPSEDEDEDSINDKPSQSETNPKFRRPPSSFSSAGVHEQQFIKVAQMAKEGKTGTFENAKPIRNDLEMVPWKFEIIDESPVVEENLSYQREPDYLIHEENVQSLEYSSSSKSISMFISILVAIIFLF</sequence>
<evidence type="ECO:0000256" key="5">
    <source>
        <dbReference type="ARBA" id="ARBA00023180"/>
    </source>
</evidence>
<dbReference type="InterPro" id="IPR001799">
    <property type="entry name" value="Ephrin_RBD"/>
</dbReference>
<dbReference type="OrthoDB" id="6250301at2759"/>
<evidence type="ECO:0000256" key="2">
    <source>
        <dbReference type="ARBA" id="ARBA00022729"/>
    </source>
</evidence>
<evidence type="ECO:0000256" key="8">
    <source>
        <dbReference type="SAM" id="MobiDB-lite"/>
    </source>
</evidence>
<feature type="chain" id="PRO_5040344152" description="Ephrin RBD domain-containing protein" evidence="9">
    <location>
        <begin position="23"/>
        <end position="321"/>
    </location>
</feature>
<evidence type="ECO:0000256" key="9">
    <source>
        <dbReference type="SAM" id="SignalP"/>
    </source>
</evidence>
<evidence type="ECO:0000256" key="4">
    <source>
        <dbReference type="ARBA" id="ARBA00023157"/>
    </source>
</evidence>
<dbReference type="SUPFAM" id="SSF49503">
    <property type="entry name" value="Cupredoxins"/>
    <property type="match status" value="1"/>
</dbReference>
<dbReference type="AlphaFoldDB" id="A0A9P1IQ77"/>
<name>A0A9P1IQ77_9PELO</name>
<feature type="disulfide bond" evidence="6">
    <location>
        <begin position="57"/>
        <end position="97"/>
    </location>
</feature>
<feature type="signal peptide" evidence="9">
    <location>
        <begin position="1"/>
        <end position="22"/>
    </location>
</feature>
<dbReference type="InterPro" id="IPR031328">
    <property type="entry name" value="Ephrin"/>
</dbReference>